<dbReference type="PROSITE" id="PS01124">
    <property type="entry name" value="HTH_ARAC_FAMILY_2"/>
    <property type="match status" value="1"/>
</dbReference>
<dbReference type="SUPFAM" id="SSF88659">
    <property type="entry name" value="Sigma3 and sigma4 domains of RNA polymerase sigma factors"/>
    <property type="match status" value="1"/>
</dbReference>
<gene>
    <name evidence="5" type="ORF">METZ01_LOCUS331629</name>
</gene>
<dbReference type="PANTHER" id="PTHR43280:SF2">
    <property type="entry name" value="HTH-TYPE TRANSCRIPTIONAL REGULATOR EXSA"/>
    <property type="match status" value="1"/>
</dbReference>
<keyword evidence="3" id="KW-0804">Transcription</keyword>
<proteinExistence type="predicted"/>
<dbReference type="Gene3D" id="1.10.10.60">
    <property type="entry name" value="Homeodomain-like"/>
    <property type="match status" value="1"/>
</dbReference>
<evidence type="ECO:0000313" key="5">
    <source>
        <dbReference type="EMBL" id="SVC78775.1"/>
    </source>
</evidence>
<evidence type="ECO:0000256" key="1">
    <source>
        <dbReference type="ARBA" id="ARBA00023015"/>
    </source>
</evidence>
<evidence type="ECO:0000256" key="3">
    <source>
        <dbReference type="ARBA" id="ARBA00023163"/>
    </source>
</evidence>
<dbReference type="GO" id="GO:0003700">
    <property type="term" value="F:DNA-binding transcription factor activity"/>
    <property type="evidence" value="ECO:0007669"/>
    <property type="project" value="InterPro"/>
</dbReference>
<dbReference type="EMBL" id="UINC01110936">
    <property type="protein sequence ID" value="SVC78775.1"/>
    <property type="molecule type" value="Genomic_DNA"/>
</dbReference>
<dbReference type="Pfam" id="PF12833">
    <property type="entry name" value="HTH_18"/>
    <property type="match status" value="1"/>
</dbReference>
<dbReference type="InterPro" id="IPR018062">
    <property type="entry name" value="HTH_AraC-typ_CS"/>
</dbReference>
<accession>A0A382Q1G5</accession>
<dbReference type="PANTHER" id="PTHR43280">
    <property type="entry name" value="ARAC-FAMILY TRANSCRIPTIONAL REGULATOR"/>
    <property type="match status" value="1"/>
</dbReference>
<dbReference type="InterPro" id="IPR009057">
    <property type="entry name" value="Homeodomain-like_sf"/>
</dbReference>
<dbReference type="GO" id="GO:0043565">
    <property type="term" value="F:sequence-specific DNA binding"/>
    <property type="evidence" value="ECO:0007669"/>
    <property type="project" value="InterPro"/>
</dbReference>
<dbReference type="PROSITE" id="PS00041">
    <property type="entry name" value="HTH_ARAC_FAMILY_1"/>
    <property type="match status" value="1"/>
</dbReference>
<dbReference type="SMART" id="SM00342">
    <property type="entry name" value="HTH_ARAC"/>
    <property type="match status" value="1"/>
</dbReference>
<sequence>FIADQKVKHPSIYENLCLSMLAVFIRSKRFQIKYINTKINAIDVSLKEKSIFNCPINLKSTETSIIVSQNNYLKKSSISNPKLVSYLSSIAIKSLEDKAINTTLTEKIEILMSNYENHYNNISIQEISNQLGISVNTLRNHLSRDKTTFRQVFNNYKLMKSKNMLKEGFSVKVVSYKLGYSDPSSFIRWFIDQTQLTPTSYKIGLKT</sequence>
<protein>
    <recommendedName>
        <fullName evidence="4">HTH araC/xylS-type domain-containing protein</fullName>
    </recommendedName>
</protein>
<evidence type="ECO:0000259" key="4">
    <source>
        <dbReference type="PROSITE" id="PS01124"/>
    </source>
</evidence>
<dbReference type="SUPFAM" id="SSF46689">
    <property type="entry name" value="Homeodomain-like"/>
    <property type="match status" value="1"/>
</dbReference>
<dbReference type="InterPro" id="IPR018060">
    <property type="entry name" value="HTH_AraC"/>
</dbReference>
<feature type="domain" description="HTH araC/xylS-type" evidence="4">
    <location>
        <begin position="105"/>
        <end position="204"/>
    </location>
</feature>
<organism evidence="5">
    <name type="scientific">marine metagenome</name>
    <dbReference type="NCBI Taxonomy" id="408172"/>
    <lineage>
        <taxon>unclassified sequences</taxon>
        <taxon>metagenomes</taxon>
        <taxon>ecological metagenomes</taxon>
    </lineage>
</organism>
<keyword evidence="2" id="KW-0238">DNA-binding</keyword>
<keyword evidence="1" id="KW-0805">Transcription regulation</keyword>
<dbReference type="InterPro" id="IPR013324">
    <property type="entry name" value="RNA_pol_sigma_r3/r4-like"/>
</dbReference>
<feature type="non-terminal residue" evidence="5">
    <location>
        <position position="1"/>
    </location>
</feature>
<name>A0A382Q1G5_9ZZZZ</name>
<dbReference type="AlphaFoldDB" id="A0A382Q1G5"/>
<reference evidence="5" key="1">
    <citation type="submission" date="2018-05" db="EMBL/GenBank/DDBJ databases">
        <authorList>
            <person name="Lanie J.A."/>
            <person name="Ng W.-L."/>
            <person name="Kazmierczak K.M."/>
            <person name="Andrzejewski T.M."/>
            <person name="Davidsen T.M."/>
            <person name="Wayne K.J."/>
            <person name="Tettelin H."/>
            <person name="Glass J.I."/>
            <person name="Rusch D."/>
            <person name="Podicherti R."/>
            <person name="Tsui H.-C.T."/>
            <person name="Winkler M.E."/>
        </authorList>
    </citation>
    <scope>NUCLEOTIDE SEQUENCE</scope>
</reference>
<evidence type="ECO:0000256" key="2">
    <source>
        <dbReference type="ARBA" id="ARBA00023125"/>
    </source>
</evidence>